<evidence type="ECO:0000313" key="6">
    <source>
        <dbReference type="EMBL" id="EFV14015.2"/>
    </source>
</evidence>
<dbReference type="GO" id="GO:0016887">
    <property type="term" value="F:ATP hydrolysis activity"/>
    <property type="evidence" value="ECO:0007669"/>
    <property type="project" value="InterPro"/>
</dbReference>
<dbReference type="CDD" id="cd03225">
    <property type="entry name" value="ABC_cobalt_CbiO_domain1"/>
    <property type="match status" value="1"/>
</dbReference>
<feature type="domain" description="ABC transporter" evidence="5">
    <location>
        <begin position="39"/>
        <end position="279"/>
    </location>
</feature>
<reference evidence="6 7" key="1">
    <citation type="journal article" date="2011" name="Stand. Genomic Sci.">
        <title>High quality draft genome sequence of Segniliparus rugosus CDC 945(T)= (ATCC BAA-974(T)).</title>
        <authorList>
            <person name="Earl A.M."/>
            <person name="Desjardins C.A."/>
            <person name="Fitzgerald M.G."/>
            <person name="Arachchi H.M."/>
            <person name="Zeng Q."/>
            <person name="Mehta T."/>
            <person name="Griggs A."/>
            <person name="Birren B.W."/>
            <person name="Toney N.C."/>
            <person name="Carr J."/>
            <person name="Posey J."/>
            <person name="Butler W.R."/>
        </authorList>
    </citation>
    <scope>NUCLEOTIDE SEQUENCE [LARGE SCALE GENOMIC DNA]</scope>
    <source>
        <strain evidence="7">ATCC BAA-974 / DSM 45345 / CCUG 50838 / CIP 108380 / JCM 13579 / CDC 945</strain>
    </source>
</reference>
<dbReference type="Gene3D" id="3.40.50.300">
    <property type="entry name" value="P-loop containing nucleotide triphosphate hydrolases"/>
    <property type="match status" value="1"/>
</dbReference>
<keyword evidence="1" id="KW-0813">Transport</keyword>
<dbReference type="PANTHER" id="PTHR43158:SF2">
    <property type="entry name" value="SKFA PEPTIDE EXPORT ATP-BINDING PROTEIN SKFE"/>
    <property type="match status" value="1"/>
</dbReference>
<organism evidence="6 7">
    <name type="scientific">Segniliparus rugosus (strain ATCC BAA-974 / DSM 45345 / CCUG 50838 / CIP 108380 / JCM 13579 / CDC 945)</name>
    <dbReference type="NCBI Taxonomy" id="679197"/>
    <lineage>
        <taxon>Bacteria</taxon>
        <taxon>Bacillati</taxon>
        <taxon>Actinomycetota</taxon>
        <taxon>Actinomycetes</taxon>
        <taxon>Mycobacteriales</taxon>
        <taxon>Segniliparaceae</taxon>
        <taxon>Segniliparus</taxon>
    </lineage>
</organism>
<dbReference type="Proteomes" id="UP000004816">
    <property type="component" value="Unassembled WGS sequence"/>
</dbReference>
<dbReference type="SUPFAM" id="SSF52540">
    <property type="entry name" value="P-loop containing nucleoside triphosphate hydrolases"/>
    <property type="match status" value="1"/>
</dbReference>
<dbReference type="GO" id="GO:0016020">
    <property type="term" value="C:membrane"/>
    <property type="evidence" value="ECO:0007669"/>
    <property type="project" value="InterPro"/>
</dbReference>
<accession>E5XNM5</accession>
<dbReference type="InterPro" id="IPR027417">
    <property type="entry name" value="P-loop_NTPase"/>
</dbReference>
<dbReference type="InterPro" id="IPR003593">
    <property type="entry name" value="AAA+_ATPase"/>
</dbReference>
<feature type="region of interest" description="Disordered" evidence="4">
    <location>
        <begin position="1"/>
        <end position="31"/>
    </location>
</feature>
<dbReference type="PROSITE" id="PS50893">
    <property type="entry name" value="ABC_TRANSPORTER_2"/>
    <property type="match status" value="1"/>
</dbReference>
<proteinExistence type="predicted"/>
<protein>
    <recommendedName>
        <fullName evidence="5">ABC transporter domain-containing protein</fullName>
    </recommendedName>
</protein>
<gene>
    <name evidence="6" type="ORF">HMPREF9336_01096</name>
</gene>
<dbReference type="HOGENOM" id="CLU_000604_1_11_11"/>
<keyword evidence="2" id="KW-0547">Nucleotide-binding</keyword>
<evidence type="ECO:0000313" key="7">
    <source>
        <dbReference type="Proteomes" id="UP000004816"/>
    </source>
</evidence>
<feature type="compositionally biased region" description="Polar residues" evidence="4">
    <location>
        <begin position="1"/>
        <end position="12"/>
    </location>
</feature>
<dbReference type="EMBL" id="ACZI02000003">
    <property type="protein sequence ID" value="EFV14015.2"/>
    <property type="molecule type" value="Genomic_DNA"/>
</dbReference>
<dbReference type="STRING" id="679197.HMPREF9336_01096"/>
<dbReference type="SMART" id="SM00382">
    <property type="entry name" value="AAA"/>
    <property type="match status" value="1"/>
</dbReference>
<evidence type="ECO:0000256" key="3">
    <source>
        <dbReference type="ARBA" id="ARBA00022840"/>
    </source>
</evidence>
<evidence type="ECO:0000256" key="2">
    <source>
        <dbReference type="ARBA" id="ARBA00022741"/>
    </source>
</evidence>
<evidence type="ECO:0000259" key="5">
    <source>
        <dbReference type="PROSITE" id="PS50893"/>
    </source>
</evidence>
<dbReference type="GO" id="GO:0022857">
    <property type="term" value="F:transmembrane transporter activity"/>
    <property type="evidence" value="ECO:0007669"/>
    <property type="project" value="UniProtKB-ARBA"/>
</dbReference>
<name>E5XNM5_SEGRC</name>
<dbReference type="PANTHER" id="PTHR43158">
    <property type="entry name" value="SKFA PEPTIDE EXPORT ATP-BINDING PROTEIN SKFE"/>
    <property type="match status" value="1"/>
</dbReference>
<sequence length="304" mass="32670">MLHGATSVQCGAQSALARTPSKGARQTRGMTTTDSDLVLDFAGVHLRRNGSTLVGPIDWKVELDERWVVIGPNGAGKTSLLRLAAAQEHPTDGTAKVLGEQLGRTDVAELRPRVGLASSALTPRIPSEELALNLVMSAGHAVLGRWKERYERMDEERARTVLEMLGAAKLSGRRFGTLSEGERKRVLISRALMADPELLLLDEPSAGLDLGGREDLVARLSSLADDPDAPAIVMVTHHVEEIPPGFSHALLLREGRAVAQGLLADVLTSENLSRTFNQPIFLAKAGGRYFARRAASSARHEAGD</sequence>
<keyword evidence="3" id="KW-0067">ATP-binding</keyword>
<dbReference type="Pfam" id="PF00005">
    <property type="entry name" value="ABC_tran"/>
    <property type="match status" value="1"/>
</dbReference>
<keyword evidence="7" id="KW-1185">Reference proteome</keyword>
<comment type="caution">
    <text evidence="6">The sequence shown here is derived from an EMBL/GenBank/DDBJ whole genome shotgun (WGS) entry which is preliminary data.</text>
</comment>
<dbReference type="InterPro" id="IPR003439">
    <property type="entry name" value="ABC_transporter-like_ATP-bd"/>
</dbReference>
<dbReference type="GO" id="GO:0005524">
    <property type="term" value="F:ATP binding"/>
    <property type="evidence" value="ECO:0007669"/>
    <property type="project" value="UniProtKB-KW"/>
</dbReference>
<dbReference type="eggNOG" id="COG1119">
    <property type="taxonomic scope" value="Bacteria"/>
</dbReference>
<dbReference type="AlphaFoldDB" id="E5XNM5"/>
<dbReference type="InterPro" id="IPR015856">
    <property type="entry name" value="ABC_transpr_CbiO/EcfA_su"/>
</dbReference>
<dbReference type="FunFam" id="3.40.50.300:FF:001031">
    <property type="entry name" value="Iron ABC transporter ATP-binding protein"/>
    <property type="match status" value="1"/>
</dbReference>
<evidence type="ECO:0000256" key="4">
    <source>
        <dbReference type="SAM" id="MobiDB-lite"/>
    </source>
</evidence>
<evidence type="ECO:0000256" key="1">
    <source>
        <dbReference type="ARBA" id="ARBA00022448"/>
    </source>
</evidence>